<dbReference type="RefSeq" id="WP_353648444.1">
    <property type="nucleotide sequence ID" value="NZ_CP159218.1"/>
</dbReference>
<dbReference type="AlphaFoldDB" id="A0AAU8DL27"/>
<evidence type="ECO:0000313" key="3">
    <source>
        <dbReference type="EMBL" id="XCG62829.1"/>
    </source>
</evidence>
<keyword evidence="2" id="KW-0472">Membrane</keyword>
<feature type="region of interest" description="Disordered" evidence="1">
    <location>
        <begin position="174"/>
        <end position="230"/>
    </location>
</feature>
<protein>
    <submittedName>
        <fullName evidence="3">Uncharacterized protein</fullName>
    </submittedName>
</protein>
<keyword evidence="2" id="KW-1133">Transmembrane helix</keyword>
<dbReference type="EMBL" id="CP159218">
    <property type="protein sequence ID" value="XCG62829.1"/>
    <property type="molecule type" value="Genomic_DNA"/>
</dbReference>
<evidence type="ECO:0000256" key="1">
    <source>
        <dbReference type="SAM" id="MobiDB-lite"/>
    </source>
</evidence>
<keyword evidence="2" id="KW-0812">Transmembrane</keyword>
<feature type="compositionally biased region" description="Polar residues" evidence="1">
    <location>
        <begin position="11"/>
        <end position="20"/>
    </location>
</feature>
<evidence type="ECO:0000256" key="2">
    <source>
        <dbReference type="SAM" id="Phobius"/>
    </source>
</evidence>
<sequence length="230" mass="23656">MPDKPDPDPTVGSTPLSEPVTSGPAAEERRSSGTGPRWPDVLVVIGLVLVAALAAALGFLHLAWRWGTVPVPVSPIVLAALVWLLARMAFELTVAVWTAALPWAGCLVVVVFLYFAGNPGFSLPLRVVTMNYQTNQATDGDLRGLLLLGVLVLTAAVQLALLWATSVSARVARQTDPPWPAGPVDPSGPSDPSPVGGTPDDVVAPAQHVTPTTSGPSGGGVPRTGVDTGS</sequence>
<organism evidence="3">
    <name type="scientific">Nakamurella sp. A5-74</name>
    <dbReference type="NCBI Taxonomy" id="3158264"/>
    <lineage>
        <taxon>Bacteria</taxon>
        <taxon>Bacillati</taxon>
        <taxon>Actinomycetota</taxon>
        <taxon>Actinomycetes</taxon>
        <taxon>Nakamurellales</taxon>
        <taxon>Nakamurellaceae</taxon>
        <taxon>Nakamurella</taxon>
    </lineage>
</organism>
<accession>A0AAU8DL27</accession>
<name>A0AAU8DL27_9ACTN</name>
<feature type="compositionally biased region" description="Low complexity" evidence="1">
    <location>
        <begin position="184"/>
        <end position="215"/>
    </location>
</feature>
<feature type="transmembrane region" description="Helical" evidence="2">
    <location>
        <begin position="93"/>
        <end position="116"/>
    </location>
</feature>
<feature type="transmembrane region" description="Helical" evidence="2">
    <location>
        <begin position="69"/>
        <end position="86"/>
    </location>
</feature>
<feature type="transmembrane region" description="Helical" evidence="2">
    <location>
        <begin position="145"/>
        <end position="164"/>
    </location>
</feature>
<proteinExistence type="predicted"/>
<reference evidence="3" key="1">
    <citation type="submission" date="2024-05" db="EMBL/GenBank/DDBJ databases">
        <authorList>
            <person name="Cai S.Y."/>
            <person name="Jin L.M."/>
            <person name="Li H.R."/>
        </authorList>
    </citation>
    <scope>NUCLEOTIDE SEQUENCE</scope>
    <source>
        <strain evidence="3">A5-74</strain>
    </source>
</reference>
<gene>
    <name evidence="3" type="ORF">ABLG96_16635</name>
</gene>
<feature type="transmembrane region" description="Helical" evidence="2">
    <location>
        <begin position="41"/>
        <end position="63"/>
    </location>
</feature>
<feature type="region of interest" description="Disordered" evidence="1">
    <location>
        <begin position="1"/>
        <end position="34"/>
    </location>
</feature>